<sequence length="859" mass="97190">MSSGEILDGPATRDGGSANGPLAQSIPDLEVERIPDSHFQQARRPLWSHVVRLALLSLLIIWGSVLVLKSINQLMGHGGKSGGNTGDGGDDKGHDRYRLPNPNVTDDGLLKVSLEHMRNSTFKPKFQTLQWVHVMDHQGKGDNGLYFTSVNHTYLVKSVVDHDYSKVLFEGETFVYEGYNLTVDNIVASPDLKSLLIRCNTVKNWRHSNFASYFVFDERSSTFHAIGDNIAIAQWSPTSDRISYVQDNNIYIYSLEDLATVVQVTDDGSSQVFNGRPDWVYEEEVFEDDKALWWSPQGDYLAFLKIDETDVLEYTIPYFVQDLKDTYPEMKSIKYPKSGTPNPQVELYVYNCEEDSLYESHMNTLHDLESILLTEVVWVANNSVLAKITDRSSDLLKVVKIDALEEDTTVIRSETQANNGWWEITHNTMYIPRDVKNGRPHDGYIDVLPIDGYNHLVYFTPVNSTTPKVLTRGKWEVVNGPISFDAELNRVFFVAKKKSSMENHVYYINLSNPEEVVAVSDTSAPGVYDISFSGSCKYALLTYKGPKVPYQKIISLQGGDESIEGSRIGRTLFYLEDNELLKTVMADYEIPAKRFRELDLGLDENGQKILVNSFEILPSGFNEKLRDYYPVFFYAYGGPNSQQVVQTFSVTFNEVVSAQLDAIVVVVDGRGTGFKGTKFRTLVHDHLGSVETEDQIAAAKMYAKKPYVDSNKISLFGWSYGGYLTLKTLERDAGKYFKYGMAVAPVTDWRLYDSVYTERYMHTPQDNPEGYSESSVNNVESLAQAKRVLLMHGTGDDNVHFQNSLILMDKLNLASITNYDVHVFPDSDHSISYHNANAIVYDRLLQWAKRAYTGQFLEE</sequence>
<dbReference type="Gene3D" id="2.140.10.30">
    <property type="entry name" value="Dipeptidylpeptidase IV, N-terminal domain"/>
    <property type="match status" value="1"/>
</dbReference>
<dbReference type="KEGG" id="kng:KNAG_0M01470"/>
<proteinExistence type="inferred from homology"/>
<dbReference type="Gene3D" id="3.40.50.1820">
    <property type="entry name" value="alpha/beta hydrolase"/>
    <property type="match status" value="1"/>
</dbReference>
<dbReference type="SUPFAM" id="SSF82171">
    <property type="entry name" value="DPP6 N-terminal domain-like"/>
    <property type="match status" value="1"/>
</dbReference>
<evidence type="ECO:0008006" key="18">
    <source>
        <dbReference type="Google" id="ProtNLM"/>
    </source>
</evidence>
<feature type="compositionally biased region" description="Basic and acidic residues" evidence="13">
    <location>
        <begin position="89"/>
        <end position="98"/>
    </location>
</feature>
<dbReference type="PANTHER" id="PTHR11731">
    <property type="entry name" value="PROTEASE FAMILY S9B,C DIPEPTIDYL-PEPTIDASE IV-RELATED"/>
    <property type="match status" value="1"/>
</dbReference>
<evidence type="ECO:0000256" key="8">
    <source>
        <dbReference type="ARBA" id="ARBA00022825"/>
    </source>
</evidence>
<keyword evidence="17" id="KW-1185">Reference proteome</keyword>
<comment type="subcellular location">
    <subcellularLocation>
        <location evidence="1">Vacuole membrane</location>
        <topology evidence="1">Single-pass type II membrane protein</topology>
    </subcellularLocation>
</comment>
<accession>J7RDU0</accession>
<keyword evidence="7" id="KW-0378">Hydrolase</keyword>
<dbReference type="GO" id="GO:0000329">
    <property type="term" value="C:fungal-type vacuole membrane"/>
    <property type="evidence" value="ECO:0007669"/>
    <property type="project" value="EnsemblFungi"/>
</dbReference>
<dbReference type="EMBL" id="HE978326">
    <property type="protein sequence ID" value="CCK73000.1"/>
    <property type="molecule type" value="Genomic_DNA"/>
</dbReference>
<dbReference type="FunFam" id="3.40.50.1820:FF:000003">
    <property type="entry name" value="Dipeptidyl peptidase 4"/>
    <property type="match status" value="1"/>
</dbReference>
<keyword evidence="3" id="KW-0031">Aminopeptidase</keyword>
<keyword evidence="12" id="KW-0325">Glycoprotein</keyword>
<evidence type="ECO:0000256" key="13">
    <source>
        <dbReference type="SAM" id="MobiDB-lite"/>
    </source>
</evidence>
<evidence type="ECO:0000313" key="16">
    <source>
        <dbReference type="EMBL" id="CCK73000.1"/>
    </source>
</evidence>
<dbReference type="InterPro" id="IPR002469">
    <property type="entry name" value="Peptidase_S9B_N"/>
</dbReference>
<feature type="domain" description="Dipeptidylpeptidase IV N-terminal" evidence="15">
    <location>
        <begin position="189"/>
        <end position="550"/>
    </location>
</feature>
<keyword evidence="11" id="KW-0472">Membrane</keyword>
<dbReference type="GO" id="GO:0004252">
    <property type="term" value="F:serine-type endopeptidase activity"/>
    <property type="evidence" value="ECO:0007669"/>
    <property type="project" value="InterPro"/>
</dbReference>
<dbReference type="GO" id="GO:0005886">
    <property type="term" value="C:plasma membrane"/>
    <property type="evidence" value="ECO:0007669"/>
    <property type="project" value="TreeGrafter"/>
</dbReference>
<dbReference type="InterPro" id="IPR002471">
    <property type="entry name" value="Pept_S9_AS"/>
</dbReference>
<evidence type="ECO:0000256" key="4">
    <source>
        <dbReference type="ARBA" id="ARBA00022554"/>
    </source>
</evidence>
<keyword evidence="5" id="KW-0645">Protease</keyword>
<feature type="region of interest" description="Disordered" evidence="13">
    <location>
        <begin position="1"/>
        <end position="23"/>
    </location>
</feature>
<evidence type="ECO:0000256" key="5">
    <source>
        <dbReference type="ARBA" id="ARBA00022670"/>
    </source>
</evidence>
<gene>
    <name evidence="16" type="primary">KNAG0M01470</name>
    <name evidence="16" type="ordered locus">KNAG_0M01470</name>
</gene>
<dbReference type="eggNOG" id="KOG2100">
    <property type="taxonomic scope" value="Eukaryota"/>
</dbReference>
<comment type="similarity">
    <text evidence="2">Belongs to the peptidase S9B family.</text>
</comment>
<keyword evidence="8" id="KW-0720">Serine protease</keyword>
<feature type="compositionally biased region" description="Gly residues" evidence="13">
    <location>
        <begin position="77"/>
        <end position="87"/>
    </location>
</feature>
<feature type="domain" description="Peptidase S9 prolyl oligopeptidase catalytic" evidence="14">
    <location>
        <begin position="650"/>
        <end position="852"/>
    </location>
</feature>
<dbReference type="Proteomes" id="UP000006310">
    <property type="component" value="Chromosome 13"/>
</dbReference>
<evidence type="ECO:0000259" key="15">
    <source>
        <dbReference type="Pfam" id="PF00930"/>
    </source>
</evidence>
<dbReference type="AlphaFoldDB" id="J7RDU0"/>
<dbReference type="PANTHER" id="PTHR11731:SF200">
    <property type="entry name" value="DIPEPTIDYL PEPTIDASE 10, ISOFORM B"/>
    <property type="match status" value="1"/>
</dbReference>
<dbReference type="GO" id="GO:0006508">
    <property type="term" value="P:proteolysis"/>
    <property type="evidence" value="ECO:0007669"/>
    <property type="project" value="UniProtKB-KW"/>
</dbReference>
<keyword evidence="4" id="KW-0926">Vacuole</keyword>
<dbReference type="MEROPS" id="S09.006"/>
<dbReference type="GeneID" id="34528780"/>
<dbReference type="InterPro" id="IPR029058">
    <property type="entry name" value="AB_hydrolase_fold"/>
</dbReference>
<evidence type="ECO:0000256" key="11">
    <source>
        <dbReference type="ARBA" id="ARBA00023136"/>
    </source>
</evidence>
<evidence type="ECO:0000256" key="1">
    <source>
        <dbReference type="ARBA" id="ARBA00004576"/>
    </source>
</evidence>
<evidence type="ECO:0000256" key="7">
    <source>
        <dbReference type="ARBA" id="ARBA00022801"/>
    </source>
</evidence>
<evidence type="ECO:0000256" key="10">
    <source>
        <dbReference type="ARBA" id="ARBA00022989"/>
    </source>
</evidence>
<protein>
    <recommendedName>
        <fullName evidence="18">Dipeptidyl-peptidase IV</fullName>
    </recommendedName>
</protein>
<feature type="region of interest" description="Disordered" evidence="13">
    <location>
        <begin position="77"/>
        <end position="100"/>
    </location>
</feature>
<dbReference type="GO" id="GO:0008239">
    <property type="term" value="F:dipeptidyl-peptidase activity"/>
    <property type="evidence" value="ECO:0007669"/>
    <property type="project" value="EnsemblFungi"/>
</dbReference>
<keyword evidence="6" id="KW-0812">Transmembrane</keyword>
<evidence type="ECO:0000256" key="2">
    <source>
        <dbReference type="ARBA" id="ARBA00006150"/>
    </source>
</evidence>
<dbReference type="Pfam" id="PF00326">
    <property type="entry name" value="Peptidase_S9"/>
    <property type="match status" value="1"/>
</dbReference>
<evidence type="ECO:0000259" key="14">
    <source>
        <dbReference type="Pfam" id="PF00326"/>
    </source>
</evidence>
<dbReference type="PROSITE" id="PS00708">
    <property type="entry name" value="PRO_ENDOPEP_SER"/>
    <property type="match status" value="1"/>
</dbReference>
<dbReference type="InterPro" id="IPR050278">
    <property type="entry name" value="Serine_Prot_S9B/DPPIV"/>
</dbReference>
<dbReference type="OMA" id="MRTPQEN"/>
<keyword evidence="9" id="KW-0735">Signal-anchor</keyword>
<organism evidence="16 17">
    <name type="scientific">Huiozyma naganishii (strain ATCC MYA-139 / BCRC 22969 / CBS 8797 / KCTC 17520 / NBRC 10181 / NCYC 3082 / Yp74L-3)</name>
    <name type="common">Yeast</name>
    <name type="synonym">Kazachstania naganishii</name>
    <dbReference type="NCBI Taxonomy" id="1071383"/>
    <lineage>
        <taxon>Eukaryota</taxon>
        <taxon>Fungi</taxon>
        <taxon>Dikarya</taxon>
        <taxon>Ascomycota</taxon>
        <taxon>Saccharomycotina</taxon>
        <taxon>Saccharomycetes</taxon>
        <taxon>Saccharomycetales</taxon>
        <taxon>Saccharomycetaceae</taxon>
        <taxon>Huiozyma</taxon>
    </lineage>
</organism>
<evidence type="ECO:0000256" key="9">
    <source>
        <dbReference type="ARBA" id="ARBA00022968"/>
    </source>
</evidence>
<dbReference type="OrthoDB" id="16520at2759"/>
<reference evidence="16 17" key="1">
    <citation type="journal article" date="2011" name="Proc. Natl. Acad. Sci. U.S.A.">
        <title>Evolutionary erosion of yeast sex chromosomes by mating-type switching accidents.</title>
        <authorList>
            <person name="Gordon J.L."/>
            <person name="Armisen D."/>
            <person name="Proux-Wera E."/>
            <person name="Oheigeartaigh S.S."/>
            <person name="Byrne K.P."/>
            <person name="Wolfe K.H."/>
        </authorList>
    </citation>
    <scope>NUCLEOTIDE SEQUENCE [LARGE SCALE GENOMIC DNA]</scope>
    <source>
        <strain evidence="17">ATCC MYA-139 / BCRC 22969 / CBS 8797 / CCRC 22969 / KCTC 17520 / NBRC 10181 / NCYC 3082</strain>
    </source>
</reference>
<dbReference type="SUPFAM" id="SSF53474">
    <property type="entry name" value="alpha/beta-Hydrolases"/>
    <property type="match status" value="1"/>
</dbReference>
<dbReference type="RefSeq" id="XP_022467244.1">
    <property type="nucleotide sequence ID" value="XM_022611004.1"/>
</dbReference>
<dbReference type="STRING" id="1071383.J7RDU0"/>
<dbReference type="Pfam" id="PF00930">
    <property type="entry name" value="DPPIV_N"/>
    <property type="match status" value="1"/>
</dbReference>
<dbReference type="GO" id="GO:0004177">
    <property type="term" value="F:aminopeptidase activity"/>
    <property type="evidence" value="ECO:0007669"/>
    <property type="project" value="UniProtKB-KW"/>
</dbReference>
<evidence type="ECO:0000313" key="17">
    <source>
        <dbReference type="Proteomes" id="UP000006310"/>
    </source>
</evidence>
<dbReference type="InterPro" id="IPR001375">
    <property type="entry name" value="Peptidase_S9_cat"/>
</dbReference>
<evidence type="ECO:0000256" key="6">
    <source>
        <dbReference type="ARBA" id="ARBA00022692"/>
    </source>
</evidence>
<name>J7RDU0_HUIN7</name>
<evidence type="ECO:0000256" key="3">
    <source>
        <dbReference type="ARBA" id="ARBA00022438"/>
    </source>
</evidence>
<dbReference type="HOGENOM" id="CLU_006105_0_1_1"/>
<reference evidence="17" key="2">
    <citation type="submission" date="2012-08" db="EMBL/GenBank/DDBJ databases">
        <title>Genome sequence of Kazachstania naganishii.</title>
        <authorList>
            <person name="Gordon J.L."/>
            <person name="Armisen D."/>
            <person name="Proux-Wera E."/>
            <person name="OhEigeartaigh S.S."/>
            <person name="Byrne K.P."/>
            <person name="Wolfe K.H."/>
        </authorList>
    </citation>
    <scope>NUCLEOTIDE SEQUENCE [LARGE SCALE GENOMIC DNA]</scope>
    <source>
        <strain evidence="17">ATCC MYA-139 / BCRC 22969 / CBS 8797 / CCRC 22969 / KCTC 17520 / NBRC 10181 / NCYC 3082</strain>
    </source>
</reference>
<evidence type="ECO:0000256" key="12">
    <source>
        <dbReference type="ARBA" id="ARBA00023180"/>
    </source>
</evidence>
<keyword evidence="10" id="KW-1133">Transmembrane helix</keyword>